<name>A0A1Q5UI23_9EURO</name>
<dbReference type="SUPFAM" id="SSF56219">
    <property type="entry name" value="DNase I-like"/>
    <property type="match status" value="1"/>
</dbReference>
<sequence length="134" mass="15392">MVIAQFLRKEEVISADIIAIQEPWENPFQDNTYHPLKQTYELLYPAAAEIGGRARVCMFISKKIGEHTHLAHSRDCQEIRIKTELSGELRIVNVYNDQQQGVALRLLQETLPPTREQKGVSYLVLGDFNLYHLA</sequence>
<comment type="caution">
    <text evidence="2">The sequence shown here is derived from an EMBL/GenBank/DDBJ whole genome shotgun (WGS) entry which is preliminary data.</text>
</comment>
<feature type="domain" description="Endonuclease/exonuclease/phosphatase" evidence="1">
    <location>
        <begin position="3"/>
        <end position="131"/>
    </location>
</feature>
<dbReference type="InterPro" id="IPR005135">
    <property type="entry name" value="Endo/exonuclease/phosphatase"/>
</dbReference>
<proteinExistence type="predicted"/>
<evidence type="ECO:0000259" key="1">
    <source>
        <dbReference type="Pfam" id="PF03372"/>
    </source>
</evidence>
<dbReference type="Gene3D" id="3.60.10.10">
    <property type="entry name" value="Endonuclease/exonuclease/phosphatase"/>
    <property type="match status" value="1"/>
</dbReference>
<dbReference type="Proteomes" id="UP000186955">
    <property type="component" value="Unassembled WGS sequence"/>
</dbReference>
<dbReference type="AlphaFoldDB" id="A0A1Q5UI23"/>
<evidence type="ECO:0000313" key="3">
    <source>
        <dbReference type="Proteomes" id="UP000186955"/>
    </source>
</evidence>
<dbReference type="STRING" id="1316194.A0A1Q5UI23"/>
<gene>
    <name evidence="2" type="ORF">PENSUB_2274</name>
</gene>
<dbReference type="Pfam" id="PF03372">
    <property type="entry name" value="Exo_endo_phos"/>
    <property type="match status" value="1"/>
</dbReference>
<evidence type="ECO:0000313" key="2">
    <source>
        <dbReference type="EMBL" id="OKP12114.1"/>
    </source>
</evidence>
<dbReference type="GO" id="GO:0003824">
    <property type="term" value="F:catalytic activity"/>
    <property type="evidence" value="ECO:0007669"/>
    <property type="project" value="InterPro"/>
</dbReference>
<keyword evidence="3" id="KW-1185">Reference proteome</keyword>
<accession>A0A1Q5UI23</accession>
<dbReference type="InterPro" id="IPR036691">
    <property type="entry name" value="Endo/exonu/phosph_ase_sf"/>
</dbReference>
<organism evidence="2 3">
    <name type="scientific">Penicillium subrubescens</name>
    <dbReference type="NCBI Taxonomy" id="1316194"/>
    <lineage>
        <taxon>Eukaryota</taxon>
        <taxon>Fungi</taxon>
        <taxon>Dikarya</taxon>
        <taxon>Ascomycota</taxon>
        <taxon>Pezizomycotina</taxon>
        <taxon>Eurotiomycetes</taxon>
        <taxon>Eurotiomycetidae</taxon>
        <taxon>Eurotiales</taxon>
        <taxon>Aspergillaceae</taxon>
        <taxon>Penicillium</taxon>
    </lineage>
</organism>
<reference evidence="2 3" key="1">
    <citation type="submission" date="2016-10" db="EMBL/GenBank/DDBJ databases">
        <title>Genome sequence of the ascomycete fungus Penicillium subrubescens.</title>
        <authorList>
            <person name="De Vries R.P."/>
            <person name="Peng M."/>
            <person name="Dilokpimol A."/>
            <person name="Hilden K."/>
            <person name="Makela M.R."/>
            <person name="Grigoriev I."/>
            <person name="Riley R."/>
            <person name="Granchi Z."/>
        </authorList>
    </citation>
    <scope>NUCLEOTIDE SEQUENCE [LARGE SCALE GENOMIC DNA]</scope>
    <source>
        <strain evidence="2 3">CBS 132785</strain>
    </source>
</reference>
<dbReference type="EMBL" id="MNBE01000245">
    <property type="protein sequence ID" value="OKP12114.1"/>
    <property type="molecule type" value="Genomic_DNA"/>
</dbReference>
<protein>
    <recommendedName>
        <fullName evidence="1">Endonuclease/exonuclease/phosphatase domain-containing protein</fullName>
    </recommendedName>
</protein>